<dbReference type="GeneID" id="28844055"/>
<organism evidence="4 5">
    <name type="scientific">Pseudogymnoascus verrucosus</name>
    <dbReference type="NCBI Taxonomy" id="342668"/>
    <lineage>
        <taxon>Eukaryota</taxon>
        <taxon>Fungi</taxon>
        <taxon>Dikarya</taxon>
        <taxon>Ascomycota</taxon>
        <taxon>Pezizomycotina</taxon>
        <taxon>Leotiomycetes</taxon>
        <taxon>Thelebolales</taxon>
        <taxon>Thelebolaceae</taxon>
        <taxon>Pseudogymnoascus</taxon>
    </lineage>
</organism>
<dbReference type="Proteomes" id="UP000091956">
    <property type="component" value="Unassembled WGS sequence"/>
</dbReference>
<reference evidence="5" key="2">
    <citation type="journal article" date="2018" name="Nat. Commun.">
        <title>Extreme sensitivity to ultraviolet light in the fungal pathogen causing white-nose syndrome of bats.</title>
        <authorList>
            <person name="Palmer J.M."/>
            <person name="Drees K.P."/>
            <person name="Foster J.T."/>
            <person name="Lindner D.L."/>
        </authorList>
    </citation>
    <scope>NUCLEOTIDE SEQUENCE [LARGE SCALE GENOMIC DNA]</scope>
    <source>
        <strain evidence="5">UAMH 10579</strain>
    </source>
</reference>
<dbReference type="SUPFAM" id="SSF57701">
    <property type="entry name" value="Zn2/Cys6 DNA-binding domain"/>
    <property type="match status" value="1"/>
</dbReference>
<dbReference type="InterPro" id="IPR001138">
    <property type="entry name" value="Zn2Cys6_DnaBD"/>
</dbReference>
<keyword evidence="5" id="KW-1185">Reference proteome</keyword>
<sequence length="651" mass="73415">MSEDRTRANCRKGTVSCTECRRRKVRCIRSPEDAPTCRRCEERGSTCIAQLYSSRPRNAQRVSSRYRISQLESQVAGLSKIVHDIGLSIGHQPTQIPKPAHSPSSRVDDDSDDDSSVSDVIITADPPSHLRSLFQNDWLSVDTRQQNEQLQDRKAKASVHLLDAARHELQKLIPQKDEVIEVARSASKWLGLIVALLPQPFAIESGREMVELYDEMHKPDADAICLGSWLLTIAIAIQEMPNASHLSFSRAVSDRVESTILSHDGLICTLAGLGMALNFCRLQISHGNFQKGWLKLRHYISIAELMGLPRSSEAYQLNGSTGRDNDETQLQRAQMWESLCSAEGLFGMIVNLPCASQYQQSYSPPLAIDGVIQPRAYLIRLMNISTKIQYRDAELYASTLELDRQLNVLVSQVPKSWWAISSGKLQSEHVVQFLHYCVKMRIHLSFAMRRDTGDEYIYSRLACKDACEFSVERYQFLRQALPSNIFISQALDLQAFTATVVIILTSYSLRDRLSGRINSAVALVIHIMEERSRKSFGFDFALCGASTIRSLMKLLQDDKISGLQELTLRVPLLGKVHVRRNSHGSKKAEAQFTPQDQGLPLLTSIPPAQGEYQWDSLSWSIDDRYEDFFQAALNAGSFDQFAMWENGYNTF</sequence>
<feature type="region of interest" description="Disordered" evidence="2">
    <location>
        <begin position="90"/>
        <end position="117"/>
    </location>
</feature>
<dbReference type="SMART" id="SM00066">
    <property type="entry name" value="GAL4"/>
    <property type="match status" value="1"/>
</dbReference>
<evidence type="ECO:0000256" key="1">
    <source>
        <dbReference type="ARBA" id="ARBA00023242"/>
    </source>
</evidence>
<dbReference type="GO" id="GO:0000981">
    <property type="term" value="F:DNA-binding transcription factor activity, RNA polymerase II-specific"/>
    <property type="evidence" value="ECO:0007669"/>
    <property type="project" value="InterPro"/>
</dbReference>
<keyword evidence="1" id="KW-0539">Nucleus</keyword>
<feature type="domain" description="Zn(2)-C6 fungal-type" evidence="3">
    <location>
        <begin position="16"/>
        <end position="49"/>
    </location>
</feature>
<dbReference type="PROSITE" id="PS00463">
    <property type="entry name" value="ZN2_CY6_FUNGAL_1"/>
    <property type="match status" value="1"/>
</dbReference>
<accession>A0A1B8G668</accession>
<dbReference type="CDD" id="cd12148">
    <property type="entry name" value="fungal_TF_MHR"/>
    <property type="match status" value="1"/>
</dbReference>
<evidence type="ECO:0000313" key="5">
    <source>
        <dbReference type="Proteomes" id="UP000091956"/>
    </source>
</evidence>
<dbReference type="OrthoDB" id="6509908at2759"/>
<dbReference type="PROSITE" id="PS50048">
    <property type="entry name" value="ZN2_CY6_FUNGAL_2"/>
    <property type="match status" value="1"/>
</dbReference>
<reference evidence="4 5" key="1">
    <citation type="submission" date="2016-03" db="EMBL/GenBank/DDBJ databases">
        <title>Comparative genomics of Pseudogymnoascus destructans, the fungus causing white-nose syndrome of bats.</title>
        <authorList>
            <person name="Palmer J.M."/>
            <person name="Drees K.P."/>
            <person name="Foster J.T."/>
            <person name="Lindner D.L."/>
        </authorList>
    </citation>
    <scope>NUCLEOTIDE SEQUENCE [LARGE SCALE GENOMIC DNA]</scope>
    <source>
        <strain evidence="4 5">UAMH 10579</strain>
    </source>
</reference>
<dbReference type="Gene3D" id="4.10.240.10">
    <property type="entry name" value="Zn(2)-C6 fungal-type DNA-binding domain"/>
    <property type="match status" value="1"/>
</dbReference>
<dbReference type="PANTHER" id="PTHR47840:SF3">
    <property type="entry name" value="ZN(II)2CYS6 TRANSCRIPTION FACTOR (EUROFUNG)"/>
    <property type="match status" value="1"/>
</dbReference>
<gene>
    <name evidence="4" type="ORF">VE01_10669</name>
</gene>
<dbReference type="InterPro" id="IPR036864">
    <property type="entry name" value="Zn2-C6_fun-type_DNA-bd_sf"/>
</dbReference>
<protein>
    <recommendedName>
        <fullName evidence="3">Zn(2)-C6 fungal-type domain-containing protein</fullName>
    </recommendedName>
</protein>
<dbReference type="AlphaFoldDB" id="A0A1B8G668"/>
<dbReference type="Pfam" id="PF00172">
    <property type="entry name" value="Zn_clus"/>
    <property type="match status" value="1"/>
</dbReference>
<name>A0A1B8G668_9PEZI</name>
<proteinExistence type="predicted"/>
<evidence type="ECO:0000313" key="4">
    <source>
        <dbReference type="EMBL" id="OBT91329.1"/>
    </source>
</evidence>
<evidence type="ECO:0000259" key="3">
    <source>
        <dbReference type="PROSITE" id="PS50048"/>
    </source>
</evidence>
<dbReference type="EMBL" id="KV460307">
    <property type="protein sequence ID" value="OBT91329.1"/>
    <property type="molecule type" value="Genomic_DNA"/>
</dbReference>
<dbReference type="GO" id="GO:0008270">
    <property type="term" value="F:zinc ion binding"/>
    <property type="evidence" value="ECO:0007669"/>
    <property type="project" value="InterPro"/>
</dbReference>
<evidence type="ECO:0000256" key="2">
    <source>
        <dbReference type="SAM" id="MobiDB-lite"/>
    </source>
</evidence>
<dbReference type="CDD" id="cd00067">
    <property type="entry name" value="GAL4"/>
    <property type="match status" value="1"/>
</dbReference>
<dbReference type="STRING" id="342668.A0A1B8G668"/>
<dbReference type="PANTHER" id="PTHR47840">
    <property type="entry name" value="ZN(II)2CYS6 TRANSCRIPTION FACTOR (EUROFUNG)-RELATED"/>
    <property type="match status" value="1"/>
</dbReference>
<dbReference type="RefSeq" id="XP_018125062.1">
    <property type="nucleotide sequence ID" value="XM_018280062.2"/>
</dbReference>